<feature type="binding site" evidence="36">
    <location>
        <position position="417"/>
    </location>
    <ligand>
        <name>CoA</name>
        <dbReference type="ChEBI" id="CHEBI:57287"/>
    </ligand>
</feature>
<comment type="catalytic activity">
    <reaction evidence="17">
        <text>decanoyl-CoA + (R)-carnitine = O-decanoyl-(R)-carnitine + CoA</text>
        <dbReference type="Rhea" id="RHEA:44828"/>
        <dbReference type="ChEBI" id="CHEBI:16347"/>
        <dbReference type="ChEBI" id="CHEBI:28717"/>
        <dbReference type="ChEBI" id="CHEBI:57287"/>
        <dbReference type="ChEBI" id="CHEBI:61430"/>
    </reaction>
    <physiologicalReaction direction="left-to-right" evidence="17">
        <dbReference type="Rhea" id="RHEA:44829"/>
    </physiologicalReaction>
</comment>
<dbReference type="Proteomes" id="UP000515152">
    <property type="component" value="Chromosome 7"/>
</dbReference>
<dbReference type="Gene3D" id="3.30.559.10">
    <property type="entry name" value="Chloramphenicol acetyltransferase-like domain"/>
    <property type="match status" value="1"/>
</dbReference>
<evidence type="ECO:0000256" key="13">
    <source>
        <dbReference type="ARBA" id="ARBA00023128"/>
    </source>
</evidence>
<feature type="active site" description="Proton acceptor" evidence="35">
    <location>
        <position position="341"/>
    </location>
</feature>
<evidence type="ECO:0000313" key="40">
    <source>
        <dbReference type="RefSeq" id="XP_031426781.1"/>
    </source>
</evidence>
<proteinExistence type="inferred from homology"/>
<name>A0A6P8FTE8_CLUHA</name>
<dbReference type="GO" id="GO:0005743">
    <property type="term" value="C:mitochondrial inner membrane"/>
    <property type="evidence" value="ECO:0007669"/>
    <property type="project" value="UniProtKB-SubCell"/>
</dbReference>
<evidence type="ECO:0000256" key="37">
    <source>
        <dbReference type="RuleBase" id="RU003801"/>
    </source>
</evidence>
<dbReference type="GO" id="GO:0006631">
    <property type="term" value="P:fatty acid metabolic process"/>
    <property type="evidence" value="ECO:0007669"/>
    <property type="project" value="UniProtKB-KW"/>
</dbReference>
<evidence type="ECO:0000259" key="38">
    <source>
        <dbReference type="Pfam" id="PF00755"/>
    </source>
</evidence>
<organism evidence="39 40">
    <name type="scientific">Clupea harengus</name>
    <name type="common">Atlantic herring</name>
    <dbReference type="NCBI Taxonomy" id="7950"/>
    <lineage>
        <taxon>Eukaryota</taxon>
        <taxon>Metazoa</taxon>
        <taxon>Chordata</taxon>
        <taxon>Craniata</taxon>
        <taxon>Vertebrata</taxon>
        <taxon>Euteleostomi</taxon>
        <taxon>Actinopterygii</taxon>
        <taxon>Neopterygii</taxon>
        <taxon>Teleostei</taxon>
        <taxon>Clupei</taxon>
        <taxon>Clupeiformes</taxon>
        <taxon>Clupeoidei</taxon>
        <taxon>Clupeidae</taxon>
        <taxon>Clupea</taxon>
    </lineage>
</organism>
<evidence type="ECO:0000256" key="7">
    <source>
        <dbReference type="ARBA" id="ARBA00022679"/>
    </source>
</evidence>
<evidence type="ECO:0000256" key="25">
    <source>
        <dbReference type="ARBA" id="ARBA00051955"/>
    </source>
</evidence>
<dbReference type="Pfam" id="PF00755">
    <property type="entry name" value="Carn_acyltransf"/>
    <property type="match status" value="1"/>
</dbReference>
<evidence type="ECO:0000256" key="3">
    <source>
        <dbReference type="ARBA" id="ARBA00004443"/>
    </source>
</evidence>
<comment type="catalytic activity">
    <reaction evidence="24">
        <text>3-methylbutanoyl-CoA + (R)-carnitine = O-3-methylbutanoyl-(R)-carnitine + CoA</text>
        <dbReference type="Rhea" id="RHEA:44984"/>
        <dbReference type="ChEBI" id="CHEBI:16347"/>
        <dbReference type="ChEBI" id="CHEBI:57287"/>
        <dbReference type="ChEBI" id="CHEBI:57345"/>
        <dbReference type="ChEBI" id="CHEBI:70819"/>
    </reaction>
    <physiologicalReaction direction="left-to-right" evidence="24">
        <dbReference type="Rhea" id="RHEA:44985"/>
    </physiologicalReaction>
</comment>
<evidence type="ECO:0000256" key="33">
    <source>
        <dbReference type="ARBA" id="ARBA00074976"/>
    </source>
</evidence>
<evidence type="ECO:0000256" key="23">
    <source>
        <dbReference type="ARBA" id="ARBA00051534"/>
    </source>
</evidence>
<protein>
    <recommendedName>
        <fullName evidence="33">Carnitine O-acetyltransferase</fullName>
        <ecNumber evidence="31">2.3.1.137</ecNumber>
        <ecNumber evidence="32">2.3.1.7</ecNumber>
    </recommendedName>
    <alternativeName>
        <fullName evidence="34">Carnitine acetyltransferase</fullName>
    </alternativeName>
</protein>
<evidence type="ECO:0000256" key="12">
    <source>
        <dbReference type="ARBA" id="ARBA00023098"/>
    </source>
</evidence>
<keyword evidence="13" id="KW-0496">Mitochondrion</keyword>
<dbReference type="GO" id="GO:0005777">
    <property type="term" value="C:peroxisome"/>
    <property type="evidence" value="ECO:0007669"/>
    <property type="project" value="UniProtKB-SubCell"/>
</dbReference>
<evidence type="ECO:0000313" key="39">
    <source>
        <dbReference type="Proteomes" id="UP000515152"/>
    </source>
</evidence>
<keyword evidence="12" id="KW-0443">Lipid metabolism</keyword>
<dbReference type="InterPro" id="IPR000542">
    <property type="entry name" value="Carn_acyl_trans"/>
</dbReference>
<dbReference type="EC" id="2.3.1.137" evidence="31"/>
<dbReference type="PANTHER" id="PTHR22589">
    <property type="entry name" value="CARNITINE O-ACYLTRANSFERASE"/>
    <property type="match status" value="1"/>
</dbReference>
<evidence type="ECO:0000256" key="29">
    <source>
        <dbReference type="ARBA" id="ARBA00053012"/>
    </source>
</evidence>
<comment type="catalytic activity">
    <reaction evidence="18">
        <text>2-methylbutanoyl-CoA + (R)-carnitine = O-2-methylbutanoyl-(R)-carnitine + CoA</text>
        <dbReference type="Rhea" id="RHEA:44992"/>
        <dbReference type="ChEBI" id="CHEBI:16347"/>
        <dbReference type="ChEBI" id="CHEBI:57287"/>
        <dbReference type="ChEBI" id="CHEBI:57336"/>
        <dbReference type="ChEBI" id="CHEBI:84840"/>
    </reaction>
    <physiologicalReaction direction="left-to-right" evidence="18">
        <dbReference type="Rhea" id="RHEA:44993"/>
    </physiologicalReaction>
</comment>
<evidence type="ECO:0000256" key="35">
    <source>
        <dbReference type="PIRSR" id="PIRSR600542-1"/>
    </source>
</evidence>
<evidence type="ECO:0000256" key="19">
    <source>
        <dbReference type="ARBA" id="ARBA00050851"/>
    </source>
</evidence>
<gene>
    <name evidence="40" type="primary">zgc:154046</name>
</gene>
<feature type="binding site" evidence="36">
    <location>
        <position position="454"/>
    </location>
    <ligand>
        <name>(R)-carnitine</name>
        <dbReference type="ChEBI" id="CHEBI:16347"/>
    </ligand>
</feature>
<evidence type="ECO:0000256" key="11">
    <source>
        <dbReference type="ARBA" id="ARBA00022990"/>
    </source>
</evidence>
<evidence type="ECO:0000256" key="10">
    <source>
        <dbReference type="ARBA" id="ARBA00022832"/>
    </source>
</evidence>
<feature type="binding site" evidence="36">
    <location>
        <position position="553"/>
    </location>
    <ligand>
        <name>CoA</name>
        <dbReference type="ChEBI" id="CHEBI:57287"/>
    </ligand>
</feature>
<evidence type="ECO:0000256" key="18">
    <source>
        <dbReference type="ARBA" id="ARBA00050207"/>
    </source>
</evidence>
<evidence type="ECO:0000256" key="1">
    <source>
        <dbReference type="ARBA" id="ARBA00004240"/>
    </source>
</evidence>
<evidence type="ECO:0000256" key="5">
    <source>
        <dbReference type="ARBA" id="ARBA00011245"/>
    </source>
</evidence>
<evidence type="ECO:0000256" key="17">
    <source>
        <dbReference type="ARBA" id="ARBA00050133"/>
    </source>
</evidence>
<comment type="catalytic activity">
    <reaction evidence="25">
        <text>2-methylpropanoyl-CoA + (R)-carnitine = O-isobutanoyl-(R)-carnitine + CoA</text>
        <dbReference type="Rhea" id="RHEA:44988"/>
        <dbReference type="ChEBI" id="CHEBI:16347"/>
        <dbReference type="ChEBI" id="CHEBI:57287"/>
        <dbReference type="ChEBI" id="CHEBI:57338"/>
        <dbReference type="ChEBI" id="CHEBI:84838"/>
    </reaction>
    <physiologicalReaction direction="left-to-right" evidence="25">
        <dbReference type="Rhea" id="RHEA:44989"/>
    </physiologicalReaction>
</comment>
<feature type="domain" description="Choline/carnitine acyltransferase" evidence="38">
    <location>
        <begin position="41"/>
        <end position="606"/>
    </location>
</feature>
<comment type="function">
    <text evidence="30">Catalyzes the reversible transfer of acyl groups from carnitine to coenzyme A (CoA) and regulates the acyl-CoA/CoA ratio. Also plays a crucial role in the transport of fatty acids for beta-oxidation. Responsible for the synthesis of short- and branched-chain acylcarnitines. Active towards some branched-chain amino acid oxidation pathway (BCAAO) intermediates. Trans-2-enoyl-CoAs and 2-methylacyl-CoAs are poor substrates.</text>
</comment>
<evidence type="ECO:0000256" key="26">
    <source>
        <dbReference type="ARBA" id="ARBA00051962"/>
    </source>
</evidence>
<evidence type="ECO:0000256" key="36">
    <source>
        <dbReference type="PIRSR" id="PIRSR600542-2"/>
    </source>
</evidence>
<dbReference type="PROSITE" id="PS00440">
    <property type="entry name" value="ACYLTRANSF_C_2"/>
    <property type="match status" value="1"/>
</dbReference>
<evidence type="ECO:0000256" key="15">
    <source>
        <dbReference type="ARBA" id="ARBA00023140"/>
    </source>
</evidence>
<dbReference type="PANTHER" id="PTHR22589:SF50">
    <property type="entry name" value="CARNITINE O-ACETYLTRANSFERASE"/>
    <property type="match status" value="1"/>
</dbReference>
<comment type="catalytic activity">
    <reaction evidence="21">
        <text>4,8-dimethylnonanoyl-CoA + (R)-carnitine = O-4,8-dimethylnonanoyl-(R)-carnitine + CoA</text>
        <dbReference type="Rhea" id="RHEA:44860"/>
        <dbReference type="ChEBI" id="CHEBI:16347"/>
        <dbReference type="ChEBI" id="CHEBI:57287"/>
        <dbReference type="ChEBI" id="CHEBI:77061"/>
        <dbReference type="ChEBI" id="CHEBI:84654"/>
    </reaction>
    <physiologicalReaction direction="left-to-right" evidence="21">
        <dbReference type="Rhea" id="RHEA:44861"/>
    </physiologicalReaction>
</comment>
<evidence type="ECO:0000256" key="22">
    <source>
        <dbReference type="ARBA" id="ARBA00051518"/>
    </source>
</evidence>
<comment type="catalytic activity">
    <reaction evidence="29">
        <text>propanoyl-CoA + (R)-carnitine = O-propanoyl-(R)-carnitine + CoA</text>
        <dbReference type="Rhea" id="RHEA:44976"/>
        <dbReference type="ChEBI" id="CHEBI:16347"/>
        <dbReference type="ChEBI" id="CHEBI:53210"/>
        <dbReference type="ChEBI" id="CHEBI:57287"/>
        <dbReference type="ChEBI" id="CHEBI:57392"/>
    </reaction>
    <physiologicalReaction direction="left-to-right" evidence="29">
        <dbReference type="Rhea" id="RHEA:44977"/>
    </physiologicalReaction>
</comment>
<reference evidence="40" key="1">
    <citation type="submission" date="2025-08" db="UniProtKB">
        <authorList>
            <consortium name="RefSeq"/>
        </authorList>
    </citation>
    <scope>IDENTIFICATION</scope>
</reference>
<dbReference type="RefSeq" id="XP_031426781.1">
    <property type="nucleotide sequence ID" value="XM_031570921.2"/>
</dbReference>
<evidence type="ECO:0000256" key="16">
    <source>
        <dbReference type="ARBA" id="ARBA00023315"/>
    </source>
</evidence>
<evidence type="ECO:0000256" key="21">
    <source>
        <dbReference type="ARBA" id="ARBA00051087"/>
    </source>
</evidence>
<dbReference type="FunFam" id="3.30.559.70:FF:000002">
    <property type="entry name" value="Carnitine O-acetyltransferase"/>
    <property type="match status" value="1"/>
</dbReference>
<evidence type="ECO:0000256" key="31">
    <source>
        <dbReference type="ARBA" id="ARBA00066418"/>
    </source>
</evidence>
<dbReference type="InterPro" id="IPR042231">
    <property type="entry name" value="Cho/carn_acyl_trans_2"/>
</dbReference>
<comment type="catalytic activity">
    <reaction evidence="22">
        <text>octanoyl-CoA + (R)-carnitine = O-octanoyl-(R)-carnitine + CoA</text>
        <dbReference type="Rhea" id="RHEA:17177"/>
        <dbReference type="ChEBI" id="CHEBI:16347"/>
        <dbReference type="ChEBI" id="CHEBI:18102"/>
        <dbReference type="ChEBI" id="CHEBI:57287"/>
        <dbReference type="ChEBI" id="CHEBI:57386"/>
        <dbReference type="EC" id="2.3.1.137"/>
    </reaction>
    <physiologicalReaction direction="left-to-right" evidence="22">
        <dbReference type="Rhea" id="RHEA:17178"/>
    </physiologicalReaction>
</comment>
<evidence type="ECO:0000256" key="14">
    <source>
        <dbReference type="ARBA" id="ARBA00023136"/>
    </source>
</evidence>
<keyword evidence="15" id="KW-0576">Peroxisome</keyword>
<evidence type="ECO:0000256" key="27">
    <source>
        <dbReference type="ARBA" id="ARBA00052310"/>
    </source>
</evidence>
<evidence type="ECO:0000256" key="6">
    <source>
        <dbReference type="ARBA" id="ARBA00022448"/>
    </source>
</evidence>
<dbReference type="FunFam" id="3.30.559.10:FF:000001">
    <property type="entry name" value="Carnitine O-acetyltransferase"/>
    <property type="match status" value="1"/>
</dbReference>
<comment type="catalytic activity">
    <reaction evidence="19">
        <text>butanoyl-CoA + (R)-carnitine = O-butanoyl-(R)-carnitine + CoA</text>
        <dbReference type="Rhea" id="RHEA:44980"/>
        <dbReference type="ChEBI" id="CHEBI:16347"/>
        <dbReference type="ChEBI" id="CHEBI:21949"/>
        <dbReference type="ChEBI" id="CHEBI:57287"/>
        <dbReference type="ChEBI" id="CHEBI:57371"/>
    </reaction>
    <physiologicalReaction direction="left-to-right" evidence="19">
        <dbReference type="Rhea" id="RHEA:44981"/>
    </physiologicalReaction>
</comment>
<dbReference type="InterPro" id="IPR023213">
    <property type="entry name" value="CAT-like_dom_sf"/>
</dbReference>
<dbReference type="GO" id="GO:0005783">
    <property type="term" value="C:endoplasmic reticulum"/>
    <property type="evidence" value="ECO:0007669"/>
    <property type="project" value="UniProtKB-SubCell"/>
</dbReference>
<keyword evidence="11" id="KW-0007">Acetylation</keyword>
<keyword evidence="14" id="KW-0472">Membrane</keyword>
<comment type="catalytic activity">
    <reaction evidence="27">
        <text>(R)-carnitine + acetyl-CoA = O-acetyl-(R)-carnitine + CoA</text>
        <dbReference type="Rhea" id="RHEA:21136"/>
        <dbReference type="ChEBI" id="CHEBI:16347"/>
        <dbReference type="ChEBI" id="CHEBI:57287"/>
        <dbReference type="ChEBI" id="CHEBI:57288"/>
        <dbReference type="ChEBI" id="CHEBI:57589"/>
        <dbReference type="EC" id="2.3.1.7"/>
    </reaction>
    <physiologicalReaction direction="left-to-right" evidence="27">
        <dbReference type="Rhea" id="RHEA:21137"/>
    </physiologicalReaction>
</comment>
<evidence type="ECO:0000256" key="32">
    <source>
        <dbReference type="ARBA" id="ARBA00066910"/>
    </source>
</evidence>
<comment type="catalytic activity">
    <reaction evidence="20">
        <text>3-hydroxybutanoyl-CoA + (R)-carnitine = O-3-hydroxybutanoyl-(R)-carnitine + CoA</text>
        <dbReference type="Rhea" id="RHEA:45000"/>
        <dbReference type="ChEBI" id="CHEBI:16347"/>
        <dbReference type="ChEBI" id="CHEBI:57287"/>
        <dbReference type="ChEBI" id="CHEBI:78611"/>
        <dbReference type="ChEBI" id="CHEBI:84842"/>
    </reaction>
    <physiologicalReaction direction="left-to-right" evidence="20">
        <dbReference type="Rhea" id="RHEA:45001"/>
    </physiologicalReaction>
</comment>
<comment type="subcellular location">
    <subcellularLocation>
        <location evidence="1">Endoplasmic reticulum</location>
    </subcellularLocation>
    <subcellularLocation>
        <location evidence="3">Mitochondrion inner membrane</location>
        <topology evidence="3">Peripheral membrane protein</topology>
        <orientation evidence="3">Matrix side</orientation>
    </subcellularLocation>
    <subcellularLocation>
        <location evidence="2">Peroxisome</location>
    </subcellularLocation>
</comment>
<keyword evidence="16 37" id="KW-0012">Acyltransferase</keyword>
<evidence type="ECO:0000256" key="28">
    <source>
        <dbReference type="ARBA" id="ARBA00052568"/>
    </source>
</evidence>
<comment type="catalytic activity">
    <reaction evidence="28">
        <text>acetoacetyl-CoA + (R)-carnitine = O-3-oxobutanoyl-(R)-carnitine + CoA</text>
        <dbReference type="Rhea" id="RHEA:44996"/>
        <dbReference type="ChEBI" id="CHEBI:16347"/>
        <dbReference type="ChEBI" id="CHEBI:57286"/>
        <dbReference type="ChEBI" id="CHEBI:57287"/>
        <dbReference type="ChEBI" id="CHEBI:84841"/>
    </reaction>
    <physiologicalReaction direction="left-to-right" evidence="28">
        <dbReference type="Rhea" id="RHEA:44997"/>
    </physiologicalReaction>
</comment>
<feature type="binding site" evidence="36">
    <location>
        <position position="452"/>
    </location>
    <ligand>
        <name>(R)-carnitine</name>
        <dbReference type="ChEBI" id="CHEBI:16347"/>
    </ligand>
</feature>
<feature type="binding site" evidence="36">
    <location>
        <position position="502"/>
    </location>
    <ligand>
        <name>CoA</name>
        <dbReference type="ChEBI" id="CHEBI:57287"/>
    </ligand>
</feature>
<dbReference type="GO" id="GO:0019254">
    <property type="term" value="P:carnitine metabolic process, CoA-linked"/>
    <property type="evidence" value="ECO:0007669"/>
    <property type="project" value="TreeGrafter"/>
</dbReference>
<keyword evidence="39" id="KW-1185">Reference proteome</keyword>
<dbReference type="GeneID" id="105894895"/>
<keyword evidence="8" id="KW-0999">Mitochondrion inner membrane</keyword>
<accession>A0A6P8FTE8</accession>
<comment type="subunit">
    <text evidence="5">Monomer.</text>
</comment>
<evidence type="ECO:0000256" key="20">
    <source>
        <dbReference type="ARBA" id="ARBA00050860"/>
    </source>
</evidence>
<comment type="similarity">
    <text evidence="4 37">Belongs to the carnitine/choline acetyltransferase family.</text>
</comment>
<evidence type="ECO:0000256" key="9">
    <source>
        <dbReference type="ARBA" id="ARBA00022824"/>
    </source>
</evidence>
<keyword evidence="6" id="KW-0813">Transport</keyword>
<comment type="catalytic activity">
    <reaction evidence="26">
        <text>hexanoyl-CoA + (R)-carnitine = O-hexanoyl-(R)-carnitine + CoA</text>
        <dbReference type="Rhea" id="RHEA:44972"/>
        <dbReference type="ChEBI" id="CHEBI:16347"/>
        <dbReference type="ChEBI" id="CHEBI:57287"/>
        <dbReference type="ChEBI" id="CHEBI:62620"/>
        <dbReference type="ChEBI" id="CHEBI:84834"/>
    </reaction>
    <physiologicalReaction direction="left-to-right" evidence="26">
        <dbReference type="Rhea" id="RHEA:44973"/>
    </physiologicalReaction>
</comment>
<dbReference type="KEGG" id="char:105894895"/>
<dbReference type="GO" id="GO:0004092">
    <property type="term" value="F:carnitine O-acetyltransferase activity"/>
    <property type="evidence" value="ECO:0007669"/>
    <property type="project" value="UniProtKB-EC"/>
</dbReference>
<evidence type="ECO:0000256" key="34">
    <source>
        <dbReference type="ARBA" id="ARBA00079830"/>
    </source>
</evidence>
<keyword evidence="7 37" id="KW-0808">Transferase</keyword>
<comment type="catalytic activity">
    <reaction evidence="23">
        <text>2,6-dimethylheptanoyl-CoA + (R)-carnitine = O-2,6-dimethylheptanoyl-(R)-carnitine + CoA</text>
        <dbReference type="Rhea" id="RHEA:45004"/>
        <dbReference type="ChEBI" id="CHEBI:16347"/>
        <dbReference type="ChEBI" id="CHEBI:57287"/>
        <dbReference type="ChEBI" id="CHEBI:84843"/>
        <dbReference type="ChEBI" id="CHEBI:84847"/>
    </reaction>
    <physiologicalReaction direction="left-to-right" evidence="23">
        <dbReference type="Rhea" id="RHEA:45005"/>
    </physiologicalReaction>
</comment>
<feature type="binding site" evidence="36">
    <location>
        <position position="463"/>
    </location>
    <ligand>
        <name>(R)-carnitine</name>
        <dbReference type="ChEBI" id="CHEBI:16347"/>
    </ligand>
</feature>
<dbReference type="GO" id="GO:0008458">
    <property type="term" value="F:carnitine O-octanoyltransferase activity"/>
    <property type="evidence" value="ECO:0007669"/>
    <property type="project" value="UniProtKB-EC"/>
</dbReference>
<dbReference type="AlphaFoldDB" id="A0A6P8FTE8"/>
<evidence type="ECO:0000256" key="24">
    <source>
        <dbReference type="ARBA" id="ARBA00051554"/>
    </source>
</evidence>
<feature type="binding site" evidence="36">
    <location>
        <begin position="421"/>
        <end position="428"/>
    </location>
    <ligand>
        <name>CoA</name>
        <dbReference type="ChEBI" id="CHEBI:57287"/>
    </ligand>
</feature>
<sequence>MLTLLARSMTRASRPLLARPAGVAQEWARPLMQQQEGLPKLPVPPLQQTCERYLTVLEPLLSPEELEHTRDLLNDFLKSGVGDRLQKGLERRARKTENWLTDWWMQSAYLDSRMPVAMYTSPGVVLPRVHFKDRQGQIRFAANLIAGVLSFKKMLDNETLPVQHLGGKPLCMDQYYHVLSCCRIPGPKKDSIVNHDHHTHITVVHNFQFFILDVYNSDGTPLTVDQIYLQLEKIWNSSLQTNKEPIGILTSQHRNTWGKAYNNLIKDKTNKESVRAIEKSIFTVCLDAPLASVSDDLYYSRAAAQMLHGGGSRWNSGNRWFDKTLQFIIGEDGSCGLTYEHAPTEGPPIMYLLDYVVEYMKRTQMVRAPMIPLPMPQKLRFNITPEIKKDIESAKQNMNIMVHDLDVRAFIFSDYGKDVPKANKLSPDAYIQMAMQLAYYRMYKECCSTYESASLRMFRLGRTETIRSTTNDSFAFVKAMDDPAKQNSEKVSLLDKAITAHRAYADMAVHGQAIDRHMLGLKMVAIEDLTSLPEIFMDTAWAVAQHFNLYTSQVGCKTDCVMCLGPLVPDGYGVCYNPMDNHINFAVTAYNSCEETNASKFSRSLAEALGDMRKLLEQTPRPNI</sequence>
<keyword evidence="9" id="KW-0256">Endoplasmic reticulum</keyword>
<keyword evidence="10" id="KW-0276">Fatty acid metabolism</keyword>
<feature type="binding site" evidence="36">
    <location>
        <position position="450"/>
    </location>
    <ligand>
        <name>(R)-carnitine</name>
        <dbReference type="ChEBI" id="CHEBI:16347"/>
    </ligand>
</feature>
<evidence type="ECO:0000256" key="4">
    <source>
        <dbReference type="ARBA" id="ARBA00005232"/>
    </source>
</evidence>
<dbReference type="OrthoDB" id="240216at2759"/>
<evidence type="ECO:0000256" key="2">
    <source>
        <dbReference type="ARBA" id="ARBA00004275"/>
    </source>
</evidence>
<dbReference type="Gene3D" id="3.30.559.70">
    <property type="entry name" value="Choline/Carnitine o-acyltransferase, domain 2"/>
    <property type="match status" value="1"/>
</dbReference>
<evidence type="ECO:0000256" key="8">
    <source>
        <dbReference type="ARBA" id="ARBA00022792"/>
    </source>
</evidence>
<dbReference type="InterPro" id="IPR039551">
    <property type="entry name" value="Cho/carn_acyl_trans"/>
</dbReference>
<dbReference type="SUPFAM" id="SSF52777">
    <property type="entry name" value="CoA-dependent acyltransferases"/>
    <property type="match status" value="2"/>
</dbReference>
<dbReference type="EC" id="2.3.1.7" evidence="32"/>
<evidence type="ECO:0000256" key="30">
    <source>
        <dbReference type="ARBA" id="ARBA00058613"/>
    </source>
</evidence>